<name>A0AAV5RF57_STABA</name>
<evidence type="ECO:0000313" key="1">
    <source>
        <dbReference type="EMBL" id="GMM49393.1"/>
    </source>
</evidence>
<reference evidence="1 2" key="1">
    <citation type="journal article" date="2023" name="Elife">
        <title>Identification of key yeast species and microbe-microbe interactions impacting larval growth of Drosophila in the wild.</title>
        <authorList>
            <person name="Mure A."/>
            <person name="Sugiura Y."/>
            <person name="Maeda R."/>
            <person name="Honda K."/>
            <person name="Sakurai N."/>
            <person name="Takahashi Y."/>
            <person name="Watada M."/>
            <person name="Katoh T."/>
            <person name="Gotoh A."/>
            <person name="Gotoh Y."/>
            <person name="Taniguchi I."/>
            <person name="Nakamura K."/>
            <person name="Hayashi T."/>
            <person name="Katayama T."/>
            <person name="Uemura T."/>
            <person name="Hattori Y."/>
        </authorList>
    </citation>
    <scope>NUCLEOTIDE SEQUENCE [LARGE SCALE GENOMIC DNA]</scope>
    <source>
        <strain evidence="1 2">SB-73</strain>
    </source>
</reference>
<dbReference type="EMBL" id="BTGC01000001">
    <property type="protein sequence ID" value="GMM49393.1"/>
    <property type="molecule type" value="Genomic_DNA"/>
</dbReference>
<protein>
    <submittedName>
        <fullName evidence="1">Uncharacterized protein</fullName>
    </submittedName>
</protein>
<evidence type="ECO:0000313" key="2">
    <source>
        <dbReference type="Proteomes" id="UP001362899"/>
    </source>
</evidence>
<keyword evidence="2" id="KW-1185">Reference proteome</keyword>
<dbReference type="Proteomes" id="UP001362899">
    <property type="component" value="Unassembled WGS sequence"/>
</dbReference>
<organism evidence="1 2">
    <name type="scientific">Starmerella bacillaris</name>
    <name type="common">Yeast</name>
    <name type="synonym">Candida zemplinina</name>
    <dbReference type="NCBI Taxonomy" id="1247836"/>
    <lineage>
        <taxon>Eukaryota</taxon>
        <taxon>Fungi</taxon>
        <taxon>Dikarya</taxon>
        <taxon>Ascomycota</taxon>
        <taxon>Saccharomycotina</taxon>
        <taxon>Dipodascomycetes</taxon>
        <taxon>Dipodascales</taxon>
        <taxon>Trichomonascaceae</taxon>
        <taxon>Starmerella</taxon>
    </lineage>
</organism>
<sequence length="393" mass="45152">MVMRSPHIQRCTHLDAVLDRLESIVGPFKLTYYNNNRLVTTSNVKSRDMPSIADYKEMYGNQVPLRDIIQEPTPLHCISPELLHEQATDGSSGGTVEVLISDDEIIQNAPEEHKNFNNFENWNLQQTPLKSKIRKVSPVSVNENMLENLQPLRSPSSNMPTSGAKRKLVSNDIPHFQNRAQNHNQTHPSNVLPENRRAQPLEVINLTNNPGTNEKTYEINYDPLRPVTDKDVQDVFSNQDLYNTITASIACEAMPRDIRGGRNTVDFIIRQFRCVSGERAAKIYYLFKLAHPLPRFLASKYISFFFSHKYPGRRREYPYSGKKAPEWWPGNINYVDSSHLSSISRCYLLLWVFLCPEHTDSDLKLVYALFVEAYSNLQLSVLKHLHHAALSMR</sequence>
<dbReference type="AlphaFoldDB" id="A0AAV5RF57"/>
<gene>
    <name evidence="1" type="ORF">DASB73_003510</name>
</gene>
<comment type="caution">
    <text evidence="1">The sequence shown here is derived from an EMBL/GenBank/DDBJ whole genome shotgun (WGS) entry which is preliminary data.</text>
</comment>
<proteinExistence type="predicted"/>
<accession>A0AAV5RF57</accession>